<evidence type="ECO:0000313" key="2">
    <source>
        <dbReference type="Proteomes" id="UP000886998"/>
    </source>
</evidence>
<protein>
    <submittedName>
        <fullName evidence="1">Uncharacterized protein</fullName>
    </submittedName>
</protein>
<evidence type="ECO:0000313" key="1">
    <source>
        <dbReference type="EMBL" id="GFY65990.1"/>
    </source>
</evidence>
<proteinExistence type="predicted"/>
<name>A0A8X7CHF8_9ARAC</name>
<sequence length="97" mass="11520">MASTTVSWKEMKLLQFWIFTYLWNWNRTKDRKAEHCVWKSPRSKPECVGDDPRKWQSGLSKRQLELLCIIDGSSMTLLNFSKERFQRKNSSLSNFGT</sequence>
<dbReference type="EMBL" id="BMAV01015795">
    <property type="protein sequence ID" value="GFY65990.1"/>
    <property type="molecule type" value="Genomic_DNA"/>
</dbReference>
<dbReference type="Proteomes" id="UP000886998">
    <property type="component" value="Unassembled WGS sequence"/>
</dbReference>
<dbReference type="AlphaFoldDB" id="A0A8X7CHF8"/>
<accession>A0A8X7CHF8</accession>
<gene>
    <name evidence="1" type="ORF">TNIN_261571</name>
</gene>
<reference evidence="1" key="1">
    <citation type="submission" date="2020-08" db="EMBL/GenBank/DDBJ databases">
        <title>Multicomponent nature underlies the extraordinary mechanical properties of spider dragline silk.</title>
        <authorList>
            <person name="Kono N."/>
            <person name="Nakamura H."/>
            <person name="Mori M."/>
            <person name="Yoshida Y."/>
            <person name="Ohtoshi R."/>
            <person name="Malay A.D."/>
            <person name="Moran D.A.P."/>
            <person name="Tomita M."/>
            <person name="Numata K."/>
            <person name="Arakawa K."/>
        </authorList>
    </citation>
    <scope>NUCLEOTIDE SEQUENCE</scope>
</reference>
<keyword evidence="2" id="KW-1185">Reference proteome</keyword>
<comment type="caution">
    <text evidence="1">The sequence shown here is derived from an EMBL/GenBank/DDBJ whole genome shotgun (WGS) entry which is preliminary data.</text>
</comment>
<organism evidence="1 2">
    <name type="scientific">Trichonephila inaurata madagascariensis</name>
    <dbReference type="NCBI Taxonomy" id="2747483"/>
    <lineage>
        <taxon>Eukaryota</taxon>
        <taxon>Metazoa</taxon>
        <taxon>Ecdysozoa</taxon>
        <taxon>Arthropoda</taxon>
        <taxon>Chelicerata</taxon>
        <taxon>Arachnida</taxon>
        <taxon>Araneae</taxon>
        <taxon>Araneomorphae</taxon>
        <taxon>Entelegynae</taxon>
        <taxon>Araneoidea</taxon>
        <taxon>Nephilidae</taxon>
        <taxon>Trichonephila</taxon>
        <taxon>Trichonephila inaurata</taxon>
    </lineage>
</organism>